<evidence type="ECO:0000313" key="2">
    <source>
        <dbReference type="EMBL" id="KAG9991834.1"/>
    </source>
</evidence>
<proteinExistence type="predicted"/>
<feature type="domain" description="NAD-dependent epimerase/dehydratase" evidence="1">
    <location>
        <begin position="284"/>
        <end position="528"/>
    </location>
</feature>
<dbReference type="GO" id="GO:0004029">
    <property type="term" value="F:aldehyde dehydrogenase (NAD+) activity"/>
    <property type="evidence" value="ECO:0007669"/>
    <property type="project" value="TreeGrafter"/>
</dbReference>
<dbReference type="InterPro" id="IPR001509">
    <property type="entry name" value="Epimerase_deHydtase"/>
</dbReference>
<dbReference type="InterPro" id="IPR051783">
    <property type="entry name" value="NAD(P)-dependent_oxidoreduct"/>
</dbReference>
<dbReference type="AlphaFoldDB" id="A0A9P8G8T4"/>
<dbReference type="Gene3D" id="3.40.50.720">
    <property type="entry name" value="NAD(P)-binding Rossmann-like Domain"/>
    <property type="match status" value="1"/>
</dbReference>
<dbReference type="InterPro" id="IPR036291">
    <property type="entry name" value="NAD(P)-bd_dom_sf"/>
</dbReference>
<feature type="non-terminal residue" evidence="2">
    <location>
        <position position="638"/>
    </location>
</feature>
<organism evidence="2 3">
    <name type="scientific">Aureobasidium melanogenum</name>
    <name type="common">Aureobasidium pullulans var. melanogenum</name>
    <dbReference type="NCBI Taxonomy" id="46634"/>
    <lineage>
        <taxon>Eukaryota</taxon>
        <taxon>Fungi</taxon>
        <taxon>Dikarya</taxon>
        <taxon>Ascomycota</taxon>
        <taxon>Pezizomycotina</taxon>
        <taxon>Dothideomycetes</taxon>
        <taxon>Dothideomycetidae</taxon>
        <taxon>Dothideales</taxon>
        <taxon>Saccotheciaceae</taxon>
        <taxon>Aureobasidium</taxon>
    </lineage>
</organism>
<dbReference type="EMBL" id="JAHFXS010000001">
    <property type="protein sequence ID" value="KAG9991834.1"/>
    <property type="molecule type" value="Genomic_DNA"/>
</dbReference>
<gene>
    <name evidence="2" type="ORF">KCU98_g82</name>
</gene>
<reference evidence="2" key="1">
    <citation type="journal article" date="2021" name="J Fungi (Basel)">
        <title>Virulence traits and population genomics of the black yeast Aureobasidium melanogenum.</title>
        <authorList>
            <person name="Cernosa A."/>
            <person name="Sun X."/>
            <person name="Gostincar C."/>
            <person name="Fang C."/>
            <person name="Gunde-Cimerman N."/>
            <person name="Song Z."/>
        </authorList>
    </citation>
    <scope>NUCLEOTIDE SEQUENCE</scope>
    <source>
        <strain evidence="2">EXF-9298</strain>
    </source>
</reference>
<dbReference type="PANTHER" id="PTHR48079:SF6">
    <property type="entry name" value="NAD(P)-BINDING DOMAIN-CONTAINING PROTEIN-RELATED"/>
    <property type="match status" value="1"/>
</dbReference>
<evidence type="ECO:0000259" key="1">
    <source>
        <dbReference type="Pfam" id="PF01370"/>
    </source>
</evidence>
<dbReference type="Pfam" id="PF01370">
    <property type="entry name" value="Epimerase"/>
    <property type="match status" value="1"/>
</dbReference>
<dbReference type="PANTHER" id="PTHR48079">
    <property type="entry name" value="PROTEIN YEEZ"/>
    <property type="match status" value="1"/>
</dbReference>
<sequence>LGEVVGEIKTTSQSSTILSEKSTSTANLDQRSPGTTAVFLFQASRSLLHLFWCKVVQHDHIGTCVACLLCFVQRLAFHFHLDGEASSGLCGGDGSGDVVVAGPDVVVFEHCHGGQILTVGVAAANDHAVFLDKTETRSGLSSAGKGVFVAGVAEEGRRGSDHIQGHSLAEQKVPCRSCDSGYMLFSILAYKVAFLDQPLHFTLQLLEDLVYKRYTGENTWGLGEQAGSTDDAGPRGWQQMCWVAVGGCSRGDWHVWQKRPSLVVSIQSCLIDLAARREDYLPSYLGGTLLHRLKLAELPTYNALYALVRTDSQAQAVKQYGAEPLKFDSYNAEAVEEAVLKYEINIVFLLHDAIKSGARVNFIKALSSLKEKNGTEVHLLHVSLEKIASSNNDIDDLKTSGAKSISSHVNAPVNEPFSDLGQTIYEIQKHTDPGSSILSQLVETNNTVTELSESLAIRSYVVMPCIVYGKGEGFGNQISIQTPAIVNAAKAAKKVYRVDSDRPVWPVCHVGDNANLYIQILRNILSGKEQGYGKEGYYLASPGSMAWDDIYANMAKRLYECGIVTDPQVQTADDAALEKMGAGLNCGKPLVALQLGGKCMLTAEHGKKIGWQPQYPAEHILDALEEEVDLILKHKGRD</sequence>
<dbReference type="Proteomes" id="UP000729357">
    <property type="component" value="Unassembled WGS sequence"/>
</dbReference>
<dbReference type="GO" id="GO:0005737">
    <property type="term" value="C:cytoplasm"/>
    <property type="evidence" value="ECO:0007669"/>
    <property type="project" value="TreeGrafter"/>
</dbReference>
<keyword evidence="3" id="KW-1185">Reference proteome</keyword>
<feature type="non-terminal residue" evidence="2">
    <location>
        <position position="1"/>
    </location>
</feature>
<reference evidence="2" key="2">
    <citation type="submission" date="2021-08" db="EMBL/GenBank/DDBJ databases">
        <authorList>
            <person name="Gostincar C."/>
            <person name="Sun X."/>
            <person name="Song Z."/>
            <person name="Gunde-Cimerman N."/>
        </authorList>
    </citation>
    <scope>NUCLEOTIDE SEQUENCE</scope>
    <source>
        <strain evidence="2">EXF-9298</strain>
    </source>
</reference>
<protein>
    <submittedName>
        <fullName evidence="2">NAD(P)-binding protein</fullName>
    </submittedName>
</protein>
<comment type="caution">
    <text evidence="2">The sequence shown here is derived from an EMBL/GenBank/DDBJ whole genome shotgun (WGS) entry which is preliminary data.</text>
</comment>
<evidence type="ECO:0000313" key="3">
    <source>
        <dbReference type="Proteomes" id="UP000729357"/>
    </source>
</evidence>
<accession>A0A9P8G8T4</accession>
<dbReference type="SUPFAM" id="SSF51735">
    <property type="entry name" value="NAD(P)-binding Rossmann-fold domains"/>
    <property type="match status" value="1"/>
</dbReference>
<name>A0A9P8G8T4_AURME</name>